<reference evidence="6 7" key="1">
    <citation type="submission" date="2019-09" db="EMBL/GenBank/DDBJ databases">
        <title>Genome sequence of Adhaeribacter sp. M2.</title>
        <authorList>
            <person name="Srinivasan S."/>
        </authorList>
    </citation>
    <scope>NUCLEOTIDE SEQUENCE [LARGE SCALE GENOMIC DNA]</scope>
    <source>
        <strain evidence="6 7">M2</strain>
    </source>
</reference>
<evidence type="ECO:0000256" key="3">
    <source>
        <dbReference type="ARBA" id="ARBA00022801"/>
    </source>
</evidence>
<evidence type="ECO:0000259" key="5">
    <source>
        <dbReference type="PROSITE" id="PS51935"/>
    </source>
</evidence>
<accession>A0A5N1J451</accession>
<dbReference type="PROSITE" id="PS51935">
    <property type="entry name" value="NLPC_P60"/>
    <property type="match status" value="1"/>
</dbReference>
<feature type="domain" description="NlpC/P60" evidence="5">
    <location>
        <begin position="67"/>
        <end position="195"/>
    </location>
</feature>
<name>A0A5N1J451_9BACT</name>
<keyword evidence="7" id="KW-1185">Reference proteome</keyword>
<comment type="caution">
    <text evidence="6">The sequence shown here is derived from an EMBL/GenBank/DDBJ whole genome shotgun (WGS) entry which is preliminary data.</text>
</comment>
<keyword evidence="2" id="KW-0645">Protease</keyword>
<dbReference type="EMBL" id="VTWT01000001">
    <property type="protein sequence ID" value="KAA9345681.1"/>
    <property type="molecule type" value="Genomic_DNA"/>
</dbReference>
<dbReference type="Proteomes" id="UP000326570">
    <property type="component" value="Unassembled WGS sequence"/>
</dbReference>
<dbReference type="Pfam" id="PF00877">
    <property type="entry name" value="NLPC_P60"/>
    <property type="match status" value="1"/>
</dbReference>
<gene>
    <name evidence="6" type="ORF">F0P94_00920</name>
</gene>
<dbReference type="GO" id="GO:0006508">
    <property type="term" value="P:proteolysis"/>
    <property type="evidence" value="ECO:0007669"/>
    <property type="project" value="UniProtKB-KW"/>
</dbReference>
<dbReference type="SUPFAM" id="SSF54001">
    <property type="entry name" value="Cysteine proteinases"/>
    <property type="match status" value="1"/>
</dbReference>
<evidence type="ECO:0000256" key="4">
    <source>
        <dbReference type="ARBA" id="ARBA00022807"/>
    </source>
</evidence>
<dbReference type="GO" id="GO:0008234">
    <property type="term" value="F:cysteine-type peptidase activity"/>
    <property type="evidence" value="ECO:0007669"/>
    <property type="project" value="UniProtKB-KW"/>
</dbReference>
<dbReference type="InterPro" id="IPR000064">
    <property type="entry name" value="NLP_P60_dom"/>
</dbReference>
<dbReference type="InterPro" id="IPR038765">
    <property type="entry name" value="Papain-like_cys_pep_sf"/>
</dbReference>
<dbReference type="PANTHER" id="PTHR47053:SF1">
    <property type="entry name" value="MUREIN DD-ENDOPEPTIDASE MEPH-RELATED"/>
    <property type="match status" value="1"/>
</dbReference>
<evidence type="ECO:0000313" key="6">
    <source>
        <dbReference type="EMBL" id="KAA9345681.1"/>
    </source>
</evidence>
<proteinExistence type="inferred from homology"/>
<evidence type="ECO:0000256" key="1">
    <source>
        <dbReference type="ARBA" id="ARBA00007074"/>
    </source>
</evidence>
<keyword evidence="3" id="KW-0378">Hydrolase</keyword>
<sequence length="195" mass="21256">MKHIRGGYLGAVLLLFILVLFKTYSGKAPQAATAKPKPVRLQAVKPDTVSTVAESQEKLAEAKPKKHHLVEDLIAFGMKKIGTPYRFGGSSEKGFDCSGFVNYAFSKVGINVPRSSELLSKAGKPVLRTQVRRGDILIFTGTNSKKRTPGHVGIVISKNEGTISFVHASSNGGVKISEVEGTNYERRFLEVRRVL</sequence>
<keyword evidence="4" id="KW-0788">Thiol protease</keyword>
<dbReference type="InterPro" id="IPR051202">
    <property type="entry name" value="Peptidase_C40"/>
</dbReference>
<dbReference type="Gene3D" id="3.90.1720.10">
    <property type="entry name" value="endopeptidase domain like (from Nostoc punctiforme)"/>
    <property type="match status" value="1"/>
</dbReference>
<evidence type="ECO:0000313" key="7">
    <source>
        <dbReference type="Proteomes" id="UP000326570"/>
    </source>
</evidence>
<dbReference type="PANTHER" id="PTHR47053">
    <property type="entry name" value="MUREIN DD-ENDOPEPTIDASE MEPH-RELATED"/>
    <property type="match status" value="1"/>
</dbReference>
<comment type="similarity">
    <text evidence="1">Belongs to the peptidase C40 family.</text>
</comment>
<dbReference type="AlphaFoldDB" id="A0A5N1J451"/>
<protein>
    <submittedName>
        <fullName evidence="6">NlpC/P60 family protein</fullName>
    </submittedName>
</protein>
<organism evidence="6 7">
    <name type="scientific">Adhaeribacter soli</name>
    <dbReference type="NCBI Taxonomy" id="2607655"/>
    <lineage>
        <taxon>Bacteria</taxon>
        <taxon>Pseudomonadati</taxon>
        <taxon>Bacteroidota</taxon>
        <taxon>Cytophagia</taxon>
        <taxon>Cytophagales</taxon>
        <taxon>Hymenobacteraceae</taxon>
        <taxon>Adhaeribacter</taxon>
    </lineage>
</organism>
<evidence type="ECO:0000256" key="2">
    <source>
        <dbReference type="ARBA" id="ARBA00022670"/>
    </source>
</evidence>
<dbReference type="RefSeq" id="WP_150901824.1">
    <property type="nucleotide sequence ID" value="NZ_VTWT01000001.1"/>
</dbReference>